<feature type="region of interest" description="Disordered" evidence="1">
    <location>
        <begin position="1"/>
        <end position="76"/>
    </location>
</feature>
<name>A0A183FPY7_HELPZ</name>
<reference evidence="4" key="2">
    <citation type="submission" date="2019-09" db="UniProtKB">
        <authorList>
            <consortium name="WormBaseParasite"/>
        </authorList>
    </citation>
    <scope>IDENTIFICATION</scope>
</reference>
<accession>A0A183FPY7</accession>
<reference evidence="2 3" key="1">
    <citation type="submission" date="2018-11" db="EMBL/GenBank/DDBJ databases">
        <authorList>
            <consortium name="Pathogen Informatics"/>
        </authorList>
    </citation>
    <scope>NUCLEOTIDE SEQUENCE [LARGE SCALE GENOMIC DNA]</scope>
</reference>
<organism evidence="3 4">
    <name type="scientific">Heligmosomoides polygyrus</name>
    <name type="common">Parasitic roundworm</name>
    <dbReference type="NCBI Taxonomy" id="6339"/>
    <lineage>
        <taxon>Eukaryota</taxon>
        <taxon>Metazoa</taxon>
        <taxon>Ecdysozoa</taxon>
        <taxon>Nematoda</taxon>
        <taxon>Chromadorea</taxon>
        <taxon>Rhabditida</taxon>
        <taxon>Rhabditina</taxon>
        <taxon>Rhabditomorpha</taxon>
        <taxon>Strongyloidea</taxon>
        <taxon>Heligmosomidae</taxon>
        <taxon>Heligmosomoides</taxon>
    </lineage>
</organism>
<evidence type="ECO:0000313" key="4">
    <source>
        <dbReference type="WBParaSite" id="HPBE_0000973701-mRNA-1"/>
    </source>
</evidence>
<proteinExistence type="predicted"/>
<evidence type="ECO:0000256" key="1">
    <source>
        <dbReference type="SAM" id="MobiDB-lite"/>
    </source>
</evidence>
<feature type="compositionally biased region" description="Basic residues" evidence="1">
    <location>
        <begin position="7"/>
        <end position="18"/>
    </location>
</feature>
<feature type="compositionally biased region" description="Polar residues" evidence="1">
    <location>
        <begin position="41"/>
        <end position="65"/>
    </location>
</feature>
<gene>
    <name evidence="2" type="ORF">HPBE_LOCUS9738</name>
</gene>
<dbReference type="AlphaFoldDB" id="A0A183FPY7"/>
<protein>
    <submittedName>
        <fullName evidence="4">IBB domain-containing protein</fullName>
    </submittedName>
</protein>
<dbReference type="WBParaSite" id="HPBE_0000973701-mRNA-1">
    <property type="protein sequence ID" value="HPBE_0000973701-mRNA-1"/>
    <property type="gene ID" value="HPBE_0000973701"/>
</dbReference>
<dbReference type="Proteomes" id="UP000050761">
    <property type="component" value="Unassembled WGS sequence"/>
</dbReference>
<sequence length="76" mass="8576">MEQGKRTERRTHEVKRKNLQLESVSLRRAADDDDEDDVNMATASSRLTTTERSVSTSQPARQPQGLTWHAEAPNIA</sequence>
<evidence type="ECO:0000313" key="3">
    <source>
        <dbReference type="Proteomes" id="UP000050761"/>
    </source>
</evidence>
<evidence type="ECO:0000313" key="2">
    <source>
        <dbReference type="EMBL" id="VDO82021.1"/>
    </source>
</evidence>
<dbReference type="EMBL" id="UZAH01026530">
    <property type="protein sequence ID" value="VDO82021.1"/>
    <property type="molecule type" value="Genomic_DNA"/>
</dbReference>
<accession>A0A3P7Y4M6</accession>
<keyword evidence="3" id="KW-1185">Reference proteome</keyword>